<organism evidence="2 3">
    <name type="scientific">Paenibacillus aestuarii</name>
    <dbReference type="NCBI Taxonomy" id="516965"/>
    <lineage>
        <taxon>Bacteria</taxon>
        <taxon>Bacillati</taxon>
        <taxon>Bacillota</taxon>
        <taxon>Bacilli</taxon>
        <taxon>Bacillales</taxon>
        <taxon>Paenibacillaceae</taxon>
        <taxon>Paenibacillus</taxon>
    </lineage>
</organism>
<name>A0ABW0K9Q3_9BACL</name>
<dbReference type="EMBL" id="JBHSMJ010000020">
    <property type="protein sequence ID" value="MFC5449527.1"/>
    <property type="molecule type" value="Genomic_DNA"/>
</dbReference>
<dbReference type="RefSeq" id="WP_270877987.1">
    <property type="nucleotide sequence ID" value="NZ_JAQFVF010000014.1"/>
</dbReference>
<accession>A0ABW0K9Q3</accession>
<evidence type="ECO:0000256" key="1">
    <source>
        <dbReference type="SAM" id="MobiDB-lite"/>
    </source>
</evidence>
<feature type="compositionally biased region" description="Acidic residues" evidence="1">
    <location>
        <begin position="90"/>
        <end position="100"/>
    </location>
</feature>
<feature type="region of interest" description="Disordered" evidence="1">
    <location>
        <begin position="40"/>
        <end position="100"/>
    </location>
</feature>
<reference evidence="3" key="1">
    <citation type="journal article" date="2019" name="Int. J. Syst. Evol. Microbiol.">
        <title>The Global Catalogue of Microorganisms (GCM) 10K type strain sequencing project: providing services to taxonomists for standard genome sequencing and annotation.</title>
        <authorList>
            <consortium name="The Broad Institute Genomics Platform"/>
            <consortium name="The Broad Institute Genome Sequencing Center for Infectious Disease"/>
            <person name="Wu L."/>
            <person name="Ma J."/>
        </authorList>
    </citation>
    <scope>NUCLEOTIDE SEQUENCE [LARGE SCALE GENOMIC DNA]</scope>
    <source>
        <strain evidence="3">KACC 11904</strain>
    </source>
</reference>
<dbReference type="Proteomes" id="UP001596044">
    <property type="component" value="Unassembled WGS sequence"/>
</dbReference>
<evidence type="ECO:0000313" key="3">
    <source>
        <dbReference type="Proteomes" id="UP001596044"/>
    </source>
</evidence>
<sequence>MSTEFEDQDKKQAEGFIDEYRDAYTDLATVESQRNDLIAEEFPDGPYGSASDVESLGKSTPWREDQRTPSAYSYENQALHQGIPRGYPGADDELDQASEE</sequence>
<feature type="compositionally biased region" description="Polar residues" evidence="1">
    <location>
        <begin position="68"/>
        <end position="79"/>
    </location>
</feature>
<proteinExistence type="predicted"/>
<keyword evidence="3" id="KW-1185">Reference proteome</keyword>
<comment type="caution">
    <text evidence="2">The sequence shown here is derived from an EMBL/GenBank/DDBJ whole genome shotgun (WGS) entry which is preliminary data.</text>
</comment>
<protein>
    <submittedName>
        <fullName evidence="2">Uncharacterized protein</fullName>
    </submittedName>
</protein>
<evidence type="ECO:0000313" key="2">
    <source>
        <dbReference type="EMBL" id="MFC5449527.1"/>
    </source>
</evidence>
<gene>
    <name evidence="2" type="ORF">ACFPOG_14755</name>
</gene>